<dbReference type="Proteomes" id="UP000729402">
    <property type="component" value="Unassembled WGS sequence"/>
</dbReference>
<organism evidence="2 3">
    <name type="scientific">Zizania palustris</name>
    <name type="common">Northern wild rice</name>
    <dbReference type="NCBI Taxonomy" id="103762"/>
    <lineage>
        <taxon>Eukaryota</taxon>
        <taxon>Viridiplantae</taxon>
        <taxon>Streptophyta</taxon>
        <taxon>Embryophyta</taxon>
        <taxon>Tracheophyta</taxon>
        <taxon>Spermatophyta</taxon>
        <taxon>Magnoliopsida</taxon>
        <taxon>Liliopsida</taxon>
        <taxon>Poales</taxon>
        <taxon>Poaceae</taxon>
        <taxon>BOP clade</taxon>
        <taxon>Oryzoideae</taxon>
        <taxon>Oryzeae</taxon>
        <taxon>Zizaniinae</taxon>
        <taxon>Zizania</taxon>
    </lineage>
</organism>
<dbReference type="EMBL" id="JAAALK010000081">
    <property type="protein sequence ID" value="KAG8090317.1"/>
    <property type="molecule type" value="Genomic_DNA"/>
</dbReference>
<name>A0A8J5WKZ5_ZIZPA</name>
<feature type="compositionally biased region" description="Basic and acidic residues" evidence="1">
    <location>
        <begin position="10"/>
        <end position="22"/>
    </location>
</feature>
<keyword evidence="3" id="KW-1185">Reference proteome</keyword>
<evidence type="ECO:0000313" key="3">
    <source>
        <dbReference type="Proteomes" id="UP000729402"/>
    </source>
</evidence>
<reference evidence="2" key="2">
    <citation type="submission" date="2021-02" db="EMBL/GenBank/DDBJ databases">
        <authorList>
            <person name="Kimball J.A."/>
            <person name="Haas M.W."/>
            <person name="Macchietto M."/>
            <person name="Kono T."/>
            <person name="Duquette J."/>
            <person name="Shao M."/>
        </authorList>
    </citation>
    <scope>NUCLEOTIDE SEQUENCE</scope>
    <source>
        <tissue evidence="2">Fresh leaf tissue</tissue>
    </source>
</reference>
<protein>
    <submittedName>
        <fullName evidence="2">Uncharacterized protein</fullName>
    </submittedName>
</protein>
<evidence type="ECO:0000256" key="1">
    <source>
        <dbReference type="SAM" id="MobiDB-lite"/>
    </source>
</evidence>
<feature type="region of interest" description="Disordered" evidence="1">
    <location>
        <begin position="1"/>
        <end position="58"/>
    </location>
</feature>
<sequence length="126" mass="14591">MGFLRMGHGNVEKSMLKPRDENLLLDSDDERPKSFGDEFRRKEMRRGTDLATTQKSSIKKKKKKLEMNKALLTDPHFKEMFEIKCVEIQLGLASECEKGTLSVKRRLACELVTYYCRLTIICQDAT</sequence>
<dbReference type="AlphaFoldDB" id="A0A8J5WKZ5"/>
<feature type="compositionally biased region" description="Basic and acidic residues" evidence="1">
    <location>
        <begin position="30"/>
        <end position="48"/>
    </location>
</feature>
<comment type="caution">
    <text evidence="2">The sequence shown here is derived from an EMBL/GenBank/DDBJ whole genome shotgun (WGS) entry which is preliminary data.</text>
</comment>
<proteinExistence type="predicted"/>
<dbReference type="OrthoDB" id="1855524at2759"/>
<reference evidence="2" key="1">
    <citation type="journal article" date="2021" name="bioRxiv">
        <title>Whole Genome Assembly and Annotation of Northern Wild Rice, Zizania palustris L., Supports a Whole Genome Duplication in the Zizania Genus.</title>
        <authorList>
            <person name="Haas M."/>
            <person name="Kono T."/>
            <person name="Macchietto M."/>
            <person name="Millas R."/>
            <person name="McGilp L."/>
            <person name="Shao M."/>
            <person name="Duquette J."/>
            <person name="Hirsch C.N."/>
            <person name="Kimball J."/>
        </authorList>
    </citation>
    <scope>NUCLEOTIDE SEQUENCE</scope>
    <source>
        <tissue evidence="2">Fresh leaf tissue</tissue>
    </source>
</reference>
<gene>
    <name evidence="2" type="ORF">GUJ93_ZPchr0011g28469</name>
</gene>
<evidence type="ECO:0000313" key="2">
    <source>
        <dbReference type="EMBL" id="KAG8090317.1"/>
    </source>
</evidence>
<accession>A0A8J5WKZ5</accession>